<dbReference type="Proteomes" id="UP000298030">
    <property type="component" value="Unassembled WGS sequence"/>
</dbReference>
<evidence type="ECO:0000256" key="1">
    <source>
        <dbReference type="SAM" id="MobiDB-lite"/>
    </source>
</evidence>
<feature type="transmembrane region" description="Helical" evidence="2">
    <location>
        <begin position="134"/>
        <end position="156"/>
    </location>
</feature>
<keyword evidence="2" id="KW-0812">Transmembrane</keyword>
<sequence>MPKKFSIHIPPIVRPRSSQDTHSFQRLRSFYLSPSPTKAQFDIASLSPPPGASANPSPTSAHFPLGISQTDVTAGDNSSERTLRAVRSTDSMTQVKYPGFSKGMSVHDAEKGGGPPRKTWMKIRRPRRTRCRGTLIMLCVVLLSLFLVTCLSLAFVGGSAGDGYFKKELDRVARSNPGIVLVGESVDVDIDEPSVDIRWSILACGGSFVLPGSEGLLGSTECGLPIESLQVFVDSETTPVATYNPTLIPYQRSTGHRRNIESLVRFTTTHVLDVHKARLYPFDSYKLTSSLRVTRVPVANDSDSNATEPRVEDALKISRVLAQGLTSSFDIETSDMESFLQSPASAEAASPSQSSSSTSTSTSPASSISTPSSSYTSPSTSTATPAPERRAESGLSSALSPQTPFPSRDFDMHITRPPAAQMFVVLMFALSWVLVHVSVTMAFLARRTGRDVLPKAYEANLELPAIDRGSRAEATRLMGYTFLSVAVLGAILGVRKSMPDAPGLDGILLDCIGFFPQVIIAGLCILALLFTIAARELDSLGAPAQGLDSEPYPSSHCHCARGLDEPQCTSRRGTHPFNEHTTTDSEGSSDSSATTSPEHIQYARRYPHSTHHSPTHCRQSLISAFPRPRASDGPRASHRHSPQARRRRHRLRRLSRLASLPGEARRGHAITMRTRMGVRRRMGRGDPRRRPGRN</sequence>
<dbReference type="EMBL" id="QPFP01000022">
    <property type="protein sequence ID" value="TEB30643.1"/>
    <property type="molecule type" value="Genomic_DNA"/>
</dbReference>
<dbReference type="AlphaFoldDB" id="A0A4Y7T907"/>
<feature type="compositionally biased region" description="Low complexity" evidence="1">
    <location>
        <begin position="52"/>
        <end position="61"/>
    </location>
</feature>
<feature type="compositionally biased region" description="Basic residues" evidence="1">
    <location>
        <begin position="636"/>
        <end position="655"/>
    </location>
</feature>
<feature type="region of interest" description="Disordered" evidence="1">
    <location>
        <begin position="340"/>
        <end position="404"/>
    </location>
</feature>
<dbReference type="OrthoDB" id="2117972at2759"/>
<evidence type="ECO:0000313" key="4">
    <source>
        <dbReference type="Proteomes" id="UP000298030"/>
    </source>
</evidence>
<feature type="region of interest" description="Disordered" evidence="1">
    <location>
        <begin position="1"/>
        <end position="21"/>
    </location>
</feature>
<feature type="compositionally biased region" description="Polar residues" evidence="1">
    <location>
        <begin position="67"/>
        <end position="77"/>
    </location>
</feature>
<evidence type="ECO:0000256" key="2">
    <source>
        <dbReference type="SAM" id="Phobius"/>
    </source>
</evidence>
<feature type="compositionally biased region" description="Low complexity" evidence="1">
    <location>
        <begin position="584"/>
        <end position="596"/>
    </location>
</feature>
<protein>
    <submittedName>
        <fullName evidence="3">Uncharacterized protein</fullName>
    </submittedName>
</protein>
<organism evidence="3 4">
    <name type="scientific">Coprinellus micaceus</name>
    <name type="common">Glistening ink-cap mushroom</name>
    <name type="synonym">Coprinus micaceus</name>
    <dbReference type="NCBI Taxonomy" id="71717"/>
    <lineage>
        <taxon>Eukaryota</taxon>
        <taxon>Fungi</taxon>
        <taxon>Dikarya</taxon>
        <taxon>Basidiomycota</taxon>
        <taxon>Agaricomycotina</taxon>
        <taxon>Agaricomycetes</taxon>
        <taxon>Agaricomycetidae</taxon>
        <taxon>Agaricales</taxon>
        <taxon>Agaricineae</taxon>
        <taxon>Psathyrellaceae</taxon>
        <taxon>Coprinellus</taxon>
    </lineage>
</organism>
<reference evidence="3 4" key="1">
    <citation type="journal article" date="2019" name="Nat. Ecol. Evol.">
        <title>Megaphylogeny resolves global patterns of mushroom evolution.</title>
        <authorList>
            <person name="Varga T."/>
            <person name="Krizsan K."/>
            <person name="Foldi C."/>
            <person name="Dima B."/>
            <person name="Sanchez-Garcia M."/>
            <person name="Sanchez-Ramirez S."/>
            <person name="Szollosi G.J."/>
            <person name="Szarkandi J.G."/>
            <person name="Papp V."/>
            <person name="Albert L."/>
            <person name="Andreopoulos W."/>
            <person name="Angelini C."/>
            <person name="Antonin V."/>
            <person name="Barry K.W."/>
            <person name="Bougher N.L."/>
            <person name="Buchanan P."/>
            <person name="Buyck B."/>
            <person name="Bense V."/>
            <person name="Catcheside P."/>
            <person name="Chovatia M."/>
            <person name="Cooper J."/>
            <person name="Damon W."/>
            <person name="Desjardin D."/>
            <person name="Finy P."/>
            <person name="Geml J."/>
            <person name="Haridas S."/>
            <person name="Hughes K."/>
            <person name="Justo A."/>
            <person name="Karasinski D."/>
            <person name="Kautmanova I."/>
            <person name="Kiss B."/>
            <person name="Kocsube S."/>
            <person name="Kotiranta H."/>
            <person name="LaButti K.M."/>
            <person name="Lechner B.E."/>
            <person name="Liimatainen K."/>
            <person name="Lipzen A."/>
            <person name="Lukacs Z."/>
            <person name="Mihaltcheva S."/>
            <person name="Morgado L.N."/>
            <person name="Niskanen T."/>
            <person name="Noordeloos M.E."/>
            <person name="Ohm R.A."/>
            <person name="Ortiz-Santana B."/>
            <person name="Ovrebo C."/>
            <person name="Racz N."/>
            <person name="Riley R."/>
            <person name="Savchenko A."/>
            <person name="Shiryaev A."/>
            <person name="Soop K."/>
            <person name="Spirin V."/>
            <person name="Szebenyi C."/>
            <person name="Tomsovsky M."/>
            <person name="Tulloss R.E."/>
            <person name="Uehling J."/>
            <person name="Grigoriev I.V."/>
            <person name="Vagvolgyi C."/>
            <person name="Papp T."/>
            <person name="Martin F.M."/>
            <person name="Miettinen O."/>
            <person name="Hibbett D.S."/>
            <person name="Nagy L.G."/>
        </authorList>
    </citation>
    <scope>NUCLEOTIDE SEQUENCE [LARGE SCALE GENOMIC DNA]</scope>
    <source>
        <strain evidence="3 4">FP101781</strain>
    </source>
</reference>
<keyword evidence="4" id="KW-1185">Reference proteome</keyword>
<keyword evidence="2" id="KW-1133">Transmembrane helix</keyword>
<dbReference type="STRING" id="71717.A0A4Y7T907"/>
<keyword evidence="2" id="KW-0472">Membrane</keyword>
<name>A0A4Y7T907_COPMI</name>
<feature type="compositionally biased region" description="Low complexity" evidence="1">
    <location>
        <begin position="342"/>
        <end position="386"/>
    </location>
</feature>
<evidence type="ECO:0000313" key="3">
    <source>
        <dbReference type="EMBL" id="TEB30643.1"/>
    </source>
</evidence>
<feature type="region of interest" description="Disordered" evidence="1">
    <location>
        <begin position="41"/>
        <end position="80"/>
    </location>
</feature>
<feature type="transmembrane region" description="Helical" evidence="2">
    <location>
        <begin position="477"/>
        <end position="494"/>
    </location>
</feature>
<feature type="region of interest" description="Disordered" evidence="1">
    <location>
        <begin position="625"/>
        <end position="655"/>
    </location>
</feature>
<feature type="transmembrane region" description="Helical" evidence="2">
    <location>
        <begin position="422"/>
        <end position="445"/>
    </location>
</feature>
<accession>A0A4Y7T907</accession>
<comment type="caution">
    <text evidence="3">The sequence shown here is derived from an EMBL/GenBank/DDBJ whole genome shotgun (WGS) entry which is preliminary data.</text>
</comment>
<gene>
    <name evidence="3" type="ORF">FA13DRAFT_524849</name>
</gene>
<proteinExistence type="predicted"/>
<feature type="transmembrane region" description="Helical" evidence="2">
    <location>
        <begin position="514"/>
        <end position="534"/>
    </location>
</feature>
<feature type="region of interest" description="Disordered" evidence="1">
    <location>
        <begin position="568"/>
        <end position="596"/>
    </location>
</feature>